<name>A0A8J3QSC4_9ACTN</name>
<dbReference type="GO" id="GO:0009975">
    <property type="term" value="F:cyclase activity"/>
    <property type="evidence" value="ECO:0007669"/>
    <property type="project" value="UniProtKB-UniRule"/>
</dbReference>
<dbReference type="HAMAP" id="MF_00660">
    <property type="entry name" value="PqqE"/>
    <property type="match status" value="1"/>
</dbReference>
<sequence>MSTPTAAVEADTAGTGGVPGLRRRVRLVHDPVRGAPALLYPEGVLLLNETAAAVLGECDGVRGTDAIAAHLAERYDGVSREDVADLLADLHRRRLIGWGTDGHSVVAPVVPELPPAAAPRAPTPLGLLAELTYRCPLHCTYCANPINLAGYRDELDTRAWYRVLDEARALGVLQVHFSGGEPLLRRDLIDLVRHAHRLGMYVNLVTSGIPLAAGALAGLAAAGLDHLQLSIQDARPTEADAVAGIPAAHARKLAVAEQARLLGLALTANAVLHRGNVGRLVDIAALAAAMGADRVELAHTQYYGWALRNRAALMPTAEQVATARSDAALARQRYGDQLEIVHVLADYHTGTAKPCMDGWGTRQLVVAPTGDVLPCLAAAQLPGLVPVSVRDQPLHDIWYDSPAFNRFRGTDWLPEPCQSCALREVDFGGCRCQAYQLTGDPGATDPACHLSPHHDRLVALSTADPAAVAVPRRMR</sequence>
<comment type="subunit">
    <text evidence="2">Monomer. Interacts with PqqE.</text>
</comment>
<dbReference type="Gene3D" id="3.20.20.70">
    <property type="entry name" value="Aldolase class I"/>
    <property type="match status" value="1"/>
</dbReference>
<dbReference type="SFLD" id="SFLDG01067">
    <property type="entry name" value="SPASM/twitch_domain_containing"/>
    <property type="match status" value="1"/>
</dbReference>
<comment type="cofactor">
    <cofactor evidence="8">
        <name>[4Fe-4S] cluster</name>
        <dbReference type="ChEBI" id="CHEBI:49883"/>
    </cofactor>
    <text evidence="8">Binds 1 [4Fe-4S] cluster. The cluster is coordinated with 3 cysteines and an exchangeable S-adenosyl-L-methionine.</text>
</comment>
<dbReference type="InterPro" id="IPR011843">
    <property type="entry name" value="PQQ_synth_PqqE_bac"/>
</dbReference>
<dbReference type="PANTHER" id="PTHR11228">
    <property type="entry name" value="RADICAL SAM DOMAIN PROTEIN"/>
    <property type="match status" value="1"/>
</dbReference>
<feature type="binding site" evidence="8">
    <location>
        <position position="135"/>
    </location>
    <ligand>
        <name>[4Fe-4S] cluster</name>
        <dbReference type="ChEBI" id="CHEBI:49883"/>
        <note>4Fe-4S-S-AdoMet</note>
    </ligand>
</feature>
<dbReference type="InterPro" id="IPR058240">
    <property type="entry name" value="rSAM_sf"/>
</dbReference>
<dbReference type="GO" id="GO:0048038">
    <property type="term" value="F:quinone binding"/>
    <property type="evidence" value="ECO:0007669"/>
    <property type="project" value="InterPro"/>
</dbReference>
<dbReference type="SFLD" id="SFLDS00029">
    <property type="entry name" value="Radical_SAM"/>
    <property type="match status" value="1"/>
</dbReference>
<dbReference type="PROSITE" id="PS51918">
    <property type="entry name" value="RADICAL_SAM"/>
    <property type="match status" value="1"/>
</dbReference>
<dbReference type="NCBIfam" id="TIGR04085">
    <property type="entry name" value="rSAM_more_4Fe4S"/>
    <property type="match status" value="1"/>
</dbReference>
<dbReference type="Pfam" id="PF13186">
    <property type="entry name" value="SPASM"/>
    <property type="match status" value="1"/>
</dbReference>
<dbReference type="InterPro" id="IPR013785">
    <property type="entry name" value="Aldolase_TIM"/>
</dbReference>
<evidence type="ECO:0000256" key="2">
    <source>
        <dbReference type="ARBA" id="ARBA00011741"/>
    </source>
</evidence>
<dbReference type="InterPro" id="IPR023885">
    <property type="entry name" value="4Fe4S-binding_SPASM_dom"/>
</dbReference>
<feature type="binding site" evidence="8">
    <location>
        <position position="139"/>
    </location>
    <ligand>
        <name>[4Fe-4S] cluster</name>
        <dbReference type="ChEBI" id="CHEBI:49883"/>
        <note>4Fe-4S-S-AdoMet</note>
    </ligand>
</feature>
<dbReference type="InterPro" id="IPR041881">
    <property type="entry name" value="PqqD_sf"/>
</dbReference>
<dbReference type="SMART" id="SM00729">
    <property type="entry name" value="Elp3"/>
    <property type="match status" value="1"/>
</dbReference>
<dbReference type="CDD" id="cd01335">
    <property type="entry name" value="Radical_SAM"/>
    <property type="match status" value="1"/>
</dbReference>
<keyword evidence="8" id="KW-0004">4Fe-4S</keyword>
<dbReference type="SFLD" id="SFLDF00280">
    <property type="entry name" value="coenzyme_PQQ_synthesis_protein"/>
    <property type="match status" value="1"/>
</dbReference>
<organism evidence="10 11">
    <name type="scientific">Rugosimonospora africana</name>
    <dbReference type="NCBI Taxonomy" id="556532"/>
    <lineage>
        <taxon>Bacteria</taxon>
        <taxon>Bacillati</taxon>
        <taxon>Actinomycetota</taxon>
        <taxon>Actinomycetes</taxon>
        <taxon>Micromonosporales</taxon>
        <taxon>Micromonosporaceae</taxon>
        <taxon>Rugosimonospora</taxon>
    </lineage>
</organism>
<feature type="domain" description="Radical SAM core" evidence="9">
    <location>
        <begin position="121"/>
        <end position="339"/>
    </location>
</feature>
<dbReference type="EC" id="1.21.98.4" evidence="8"/>
<keyword evidence="7 8" id="KW-0411">Iron-sulfur</keyword>
<evidence type="ECO:0000256" key="8">
    <source>
        <dbReference type="HAMAP-Rule" id="MF_00660"/>
    </source>
</evidence>
<evidence type="ECO:0000313" key="11">
    <source>
        <dbReference type="Proteomes" id="UP000642748"/>
    </source>
</evidence>
<keyword evidence="11" id="KW-1185">Reference proteome</keyword>
<gene>
    <name evidence="8" type="primary">pqqE</name>
    <name evidence="10" type="ORF">Raf01_41500</name>
</gene>
<comment type="caution">
    <text evidence="10">The sequence shown here is derived from an EMBL/GenBank/DDBJ whole genome shotgun (WGS) entry which is preliminary data.</text>
</comment>
<reference evidence="10" key="1">
    <citation type="submission" date="2021-01" db="EMBL/GenBank/DDBJ databases">
        <title>Whole genome shotgun sequence of Rugosimonospora africana NBRC 104875.</title>
        <authorList>
            <person name="Komaki H."/>
            <person name="Tamura T."/>
        </authorList>
    </citation>
    <scope>NUCLEOTIDE SEQUENCE</scope>
    <source>
        <strain evidence="10">NBRC 104875</strain>
    </source>
</reference>
<dbReference type="GO" id="GO:1904047">
    <property type="term" value="F:S-adenosyl-L-methionine binding"/>
    <property type="evidence" value="ECO:0007669"/>
    <property type="project" value="UniProtKB-UniRule"/>
</dbReference>
<dbReference type="GO" id="GO:0018189">
    <property type="term" value="P:pyrroloquinoline quinone biosynthetic process"/>
    <property type="evidence" value="ECO:0007669"/>
    <property type="project" value="UniProtKB-UniRule"/>
</dbReference>
<evidence type="ECO:0000259" key="9">
    <source>
        <dbReference type="PROSITE" id="PS51918"/>
    </source>
</evidence>
<dbReference type="Gene3D" id="1.10.10.1150">
    <property type="entry name" value="Coenzyme PQQ synthesis protein D (PqqD)"/>
    <property type="match status" value="1"/>
</dbReference>
<dbReference type="InterPro" id="IPR008792">
    <property type="entry name" value="PQQD"/>
</dbReference>
<comment type="function">
    <text evidence="8">Catalyzes the cross-linking of a glutamate residue and a tyrosine residue in the PqqA protein as part of the biosynthesis of pyrroloquinoline quinone (PQQ).</text>
</comment>
<dbReference type="Proteomes" id="UP000642748">
    <property type="component" value="Unassembled WGS sequence"/>
</dbReference>
<dbReference type="PANTHER" id="PTHR11228:SF7">
    <property type="entry name" value="PQQA PEPTIDE CYCLASE"/>
    <property type="match status" value="1"/>
</dbReference>
<dbReference type="Pfam" id="PF04055">
    <property type="entry name" value="Radical_SAM"/>
    <property type="match status" value="1"/>
</dbReference>
<evidence type="ECO:0000313" key="10">
    <source>
        <dbReference type="EMBL" id="GIH15978.1"/>
    </source>
</evidence>
<dbReference type="Pfam" id="PF05402">
    <property type="entry name" value="PqqD"/>
    <property type="match status" value="1"/>
</dbReference>
<dbReference type="NCBIfam" id="TIGR03859">
    <property type="entry name" value="PQQ_PqqD"/>
    <property type="match status" value="1"/>
</dbReference>
<accession>A0A8J3QSC4</accession>
<dbReference type="InterPro" id="IPR050377">
    <property type="entry name" value="Radical_SAM_PqqE_MftC-like"/>
</dbReference>
<evidence type="ECO:0000256" key="5">
    <source>
        <dbReference type="ARBA" id="ARBA00022905"/>
    </source>
</evidence>
<dbReference type="AlphaFoldDB" id="A0A8J3QSC4"/>
<dbReference type="InterPro" id="IPR007197">
    <property type="entry name" value="rSAM"/>
</dbReference>
<evidence type="ECO:0000256" key="7">
    <source>
        <dbReference type="ARBA" id="ARBA00023014"/>
    </source>
</evidence>
<protein>
    <recommendedName>
        <fullName evidence="8">PqqA peptide cyclase</fullName>
        <ecNumber evidence="8">1.21.98.4</ecNumber>
    </recommendedName>
    <alternativeName>
        <fullName evidence="8">Coenzyme PQQ synthesis protein E</fullName>
    </alternativeName>
</protein>
<comment type="subunit">
    <text evidence="8">Interacts with PqqD. The interaction is necessary for activity of PqqE.</text>
</comment>
<comment type="pathway">
    <text evidence="1 8">Cofactor biosynthesis; pyrroloquinoline quinone biosynthesis.</text>
</comment>
<comment type="similarity">
    <text evidence="8">Belongs to the radical SAM superfamily. PqqE family.</text>
</comment>
<proteinExistence type="inferred from homology"/>
<dbReference type="EMBL" id="BONZ01000039">
    <property type="protein sequence ID" value="GIH15978.1"/>
    <property type="molecule type" value="Genomic_DNA"/>
</dbReference>
<keyword evidence="8" id="KW-0560">Oxidoreductase</keyword>
<keyword evidence="3 8" id="KW-0949">S-adenosyl-L-methionine</keyword>
<dbReference type="GO" id="GO:0051539">
    <property type="term" value="F:4 iron, 4 sulfur cluster binding"/>
    <property type="evidence" value="ECO:0007669"/>
    <property type="project" value="UniProtKB-KW"/>
</dbReference>
<keyword evidence="6 8" id="KW-0408">Iron</keyword>
<dbReference type="UniPathway" id="UPA00539"/>
<dbReference type="GO" id="GO:0005506">
    <property type="term" value="F:iron ion binding"/>
    <property type="evidence" value="ECO:0007669"/>
    <property type="project" value="UniProtKB-UniRule"/>
</dbReference>
<evidence type="ECO:0000256" key="3">
    <source>
        <dbReference type="ARBA" id="ARBA00022691"/>
    </source>
</evidence>
<dbReference type="SFLD" id="SFLDG01386">
    <property type="entry name" value="main_SPASM_domain-containing"/>
    <property type="match status" value="1"/>
</dbReference>
<dbReference type="GO" id="GO:0016491">
    <property type="term" value="F:oxidoreductase activity"/>
    <property type="evidence" value="ECO:0007669"/>
    <property type="project" value="UniProtKB-KW"/>
</dbReference>
<feature type="binding site" evidence="8">
    <location>
        <position position="142"/>
    </location>
    <ligand>
        <name>[4Fe-4S] cluster</name>
        <dbReference type="ChEBI" id="CHEBI:49883"/>
        <note>4Fe-4S-S-AdoMet</note>
    </ligand>
</feature>
<keyword evidence="4 8" id="KW-0479">Metal-binding</keyword>
<comment type="catalytic activity">
    <reaction evidence="8">
        <text>[PQQ precursor protein] + S-adenosyl-L-methionine = E-Y cross-linked-[PQQ precursor protein] + 5'-deoxyadenosine + L-methionine + H(+)</text>
        <dbReference type="Rhea" id="RHEA:56836"/>
        <dbReference type="Rhea" id="RHEA-COMP:14800"/>
        <dbReference type="Rhea" id="RHEA-COMP:14801"/>
        <dbReference type="ChEBI" id="CHEBI:15378"/>
        <dbReference type="ChEBI" id="CHEBI:17319"/>
        <dbReference type="ChEBI" id="CHEBI:57844"/>
        <dbReference type="ChEBI" id="CHEBI:59789"/>
        <dbReference type="ChEBI" id="CHEBI:141026"/>
        <dbReference type="ChEBI" id="CHEBI:141027"/>
        <dbReference type="EC" id="1.21.98.4"/>
    </reaction>
</comment>
<dbReference type="InterPro" id="IPR006638">
    <property type="entry name" value="Elp3/MiaA/NifB-like_rSAM"/>
</dbReference>
<evidence type="ECO:0000256" key="6">
    <source>
        <dbReference type="ARBA" id="ARBA00023004"/>
    </source>
</evidence>
<dbReference type="RefSeq" id="WP_203919592.1">
    <property type="nucleotide sequence ID" value="NZ_BONZ01000039.1"/>
</dbReference>
<dbReference type="SUPFAM" id="SSF102114">
    <property type="entry name" value="Radical SAM enzymes"/>
    <property type="match status" value="1"/>
</dbReference>
<evidence type="ECO:0000256" key="4">
    <source>
        <dbReference type="ARBA" id="ARBA00022723"/>
    </source>
</evidence>
<dbReference type="NCBIfam" id="TIGR02109">
    <property type="entry name" value="PQQ_syn_pqqE"/>
    <property type="match status" value="1"/>
</dbReference>
<evidence type="ECO:0000256" key="1">
    <source>
        <dbReference type="ARBA" id="ARBA00004886"/>
    </source>
</evidence>
<keyword evidence="5 8" id="KW-0884">PQQ biosynthesis</keyword>
<dbReference type="InterPro" id="IPR022479">
    <property type="entry name" value="PqqD_bac"/>
</dbReference>